<keyword evidence="5 6" id="KW-0472">Membrane</keyword>
<evidence type="ECO:0000313" key="9">
    <source>
        <dbReference type="Proteomes" id="UP000324927"/>
    </source>
</evidence>
<dbReference type="OrthoDB" id="9805101at2"/>
<dbReference type="HAMAP" id="MF_01871">
    <property type="entry name" value="DabA"/>
    <property type="match status" value="1"/>
</dbReference>
<gene>
    <name evidence="6" type="primary">dabA</name>
    <name evidence="8" type="ORF">FZ942_16250</name>
</gene>
<dbReference type="Pfam" id="PF10070">
    <property type="entry name" value="DabA"/>
    <property type="match status" value="1"/>
</dbReference>
<feature type="binding site" evidence="6">
    <location>
        <position position="344"/>
    </location>
    <ligand>
        <name>Zn(2+)</name>
        <dbReference type="ChEBI" id="CHEBI:29105"/>
    </ligand>
</feature>
<dbReference type="AlphaFoldDB" id="A0A5A9GLG1"/>
<evidence type="ECO:0000256" key="3">
    <source>
        <dbReference type="ARBA" id="ARBA00022723"/>
    </source>
</evidence>
<dbReference type="GO" id="GO:0008270">
    <property type="term" value="F:zinc ion binding"/>
    <property type="evidence" value="ECO:0007669"/>
    <property type="project" value="UniProtKB-UniRule"/>
</dbReference>
<comment type="function">
    <text evidence="6">Part of an energy-coupled inorganic carbon pump.</text>
</comment>
<proteinExistence type="inferred from homology"/>
<keyword evidence="1 6" id="KW-0813">Transport</keyword>
<keyword evidence="9" id="KW-1185">Reference proteome</keyword>
<comment type="caution">
    <text evidence="8">The sequence shown here is derived from an EMBL/GenBank/DDBJ whole genome shotgun (WGS) entry which is preliminary data.</text>
</comment>
<dbReference type="RefSeq" id="WP_149232134.1">
    <property type="nucleotide sequence ID" value="NZ_JALJXJ010000007.1"/>
</dbReference>
<accession>A0A5A9GLG1</accession>
<keyword evidence="4 6" id="KW-0862">Zinc</keyword>
<feature type="binding site" evidence="6">
    <location>
        <position position="533"/>
    </location>
    <ligand>
        <name>Zn(2+)</name>
        <dbReference type="ChEBI" id="CHEBI:29105"/>
    </ligand>
</feature>
<dbReference type="PANTHER" id="PTHR38344:SF1">
    <property type="entry name" value="INORGANIC CARBON TRANSPORTER SUBUNIT DABA-RELATED"/>
    <property type="match status" value="1"/>
</dbReference>
<comment type="similarity">
    <text evidence="6">Belongs to the inorganic carbon transporter (TC 9.A.2) DabA family.</text>
</comment>
<name>A0A5A9GLG1_AZOLI</name>
<evidence type="ECO:0000256" key="1">
    <source>
        <dbReference type="ARBA" id="ARBA00022448"/>
    </source>
</evidence>
<dbReference type="Proteomes" id="UP000324927">
    <property type="component" value="Unassembled WGS sequence"/>
</dbReference>
<evidence type="ECO:0000313" key="8">
    <source>
        <dbReference type="EMBL" id="KAA0595193.1"/>
    </source>
</evidence>
<comment type="subcellular location">
    <subcellularLocation>
        <location evidence="6">Cell membrane</location>
        <topology evidence="6">Peripheral membrane protein</topology>
    </subcellularLocation>
</comment>
<evidence type="ECO:0000256" key="7">
    <source>
        <dbReference type="SAM" id="MobiDB-lite"/>
    </source>
</evidence>
<organism evidence="8 9">
    <name type="scientific">Azospirillum lipoferum</name>
    <dbReference type="NCBI Taxonomy" id="193"/>
    <lineage>
        <taxon>Bacteria</taxon>
        <taxon>Pseudomonadati</taxon>
        <taxon>Pseudomonadota</taxon>
        <taxon>Alphaproteobacteria</taxon>
        <taxon>Rhodospirillales</taxon>
        <taxon>Azospirillaceae</taxon>
        <taxon>Azospirillum</taxon>
    </lineage>
</organism>
<feature type="region of interest" description="Disordered" evidence="7">
    <location>
        <begin position="401"/>
        <end position="425"/>
    </location>
</feature>
<evidence type="ECO:0000256" key="5">
    <source>
        <dbReference type="ARBA" id="ARBA00023136"/>
    </source>
</evidence>
<dbReference type="PANTHER" id="PTHR38344">
    <property type="entry name" value="UPF0753 PROTEIN AQ_863"/>
    <property type="match status" value="1"/>
</dbReference>
<evidence type="ECO:0000256" key="2">
    <source>
        <dbReference type="ARBA" id="ARBA00022475"/>
    </source>
</evidence>
<feature type="binding site" evidence="6">
    <location>
        <position position="518"/>
    </location>
    <ligand>
        <name>Zn(2+)</name>
        <dbReference type="ChEBI" id="CHEBI:29105"/>
    </ligand>
</feature>
<keyword evidence="3 6" id="KW-0479">Metal-binding</keyword>
<comment type="subunit">
    <text evidence="6">Forms a complex with DabB.</text>
</comment>
<dbReference type="GO" id="GO:0005886">
    <property type="term" value="C:plasma membrane"/>
    <property type="evidence" value="ECO:0007669"/>
    <property type="project" value="UniProtKB-SubCell"/>
</dbReference>
<sequence length="830" mass="88258">MSAQLTAQSTTQPIDAAAARTPTLAAVVATAVRAIPPVWPLASSVAVNPFLGQSGESLAQTAARLGRVAGIAVTMPRSWYQERIASGAISDDDLAGALSASPHAKRPASLTALKVAAAATKPPAKALPTVADLAAEASGIDWPGLIAERFGGWAAGYFDVGQALWAAPQGKSAYAAWRAVATHDLTPEILGLTGFATRVAEGPETAGQVLAAAVARLGMPTAACETYFHQLLAGLGGWAQFARHRLWQAELAGGFDTTLTDFLAIRLVWEQALYNRYEQRIAERWRAVCAAHAEPVEANADQIVDAILQDAADRAAQRVLADKFAQVPPAMPSPERPILQAAFCIDVRSEVFRRALESAGPGIETIGFAGFFGLALSHRRFASDVDEARCPVLLNPAAASRTSDCGHHHEHGHEHDCGDDHSSGDAKARLTARAKRAWGRFKLAAVSSFAFVEAMGPIYAGKLLRDAFALAGNKASHDPAPRLDPTLPLAERAAMAATILRAMSLTDGFARIVLLAGHGATTVNNPHASALQCGACGGYSGDVNARLLAGLLNDPEVRSTLAGQDIAIPADTLFIGALHDTTTDAVTLYDADRPSPAHAADLERVRGWLAVAGAITRGERALRLPRADGADEIARRSRDWAEIRPEWGLAGCRAFIAAPRGRTAGRNLHGTSFLHSYDWRQDEGFRILELILTAPVVVASWISLQYYGSTVAPTMFGAGNKLLHNVTGGIGVVEGNGGLLRVGLPWQSVHDGERYMHEPLRLSVVVEAPQEAINNVLARHPDLRALFDNGWLHLFRLNEQGRMAGRYVGSLQWTDFGDTPAPAELLRATG</sequence>
<feature type="compositionally biased region" description="Basic and acidic residues" evidence="7">
    <location>
        <begin position="404"/>
        <end position="425"/>
    </location>
</feature>
<evidence type="ECO:0000256" key="4">
    <source>
        <dbReference type="ARBA" id="ARBA00022833"/>
    </source>
</evidence>
<evidence type="ECO:0000256" key="6">
    <source>
        <dbReference type="HAMAP-Rule" id="MF_01871"/>
    </source>
</evidence>
<dbReference type="InterPro" id="IPR018752">
    <property type="entry name" value="DabA"/>
</dbReference>
<dbReference type="EMBL" id="VTTN01000006">
    <property type="protein sequence ID" value="KAA0595193.1"/>
    <property type="molecule type" value="Genomic_DNA"/>
</dbReference>
<protein>
    <recommendedName>
        <fullName evidence="6">Probable inorganic carbon transporter subunit DabA</fullName>
    </recommendedName>
</protein>
<keyword evidence="2 6" id="KW-1003">Cell membrane</keyword>
<comment type="cofactor">
    <cofactor evidence="6">
        <name>Zn(2+)</name>
        <dbReference type="ChEBI" id="CHEBI:29105"/>
    </cofactor>
</comment>
<feature type="binding site" evidence="6">
    <location>
        <position position="346"/>
    </location>
    <ligand>
        <name>Zn(2+)</name>
        <dbReference type="ChEBI" id="CHEBI:29105"/>
    </ligand>
</feature>
<reference evidence="8 9" key="1">
    <citation type="submission" date="2019-08" db="EMBL/GenBank/DDBJ databases">
        <authorList>
            <person name="Grouzdev D."/>
            <person name="Tikhonova E."/>
            <person name="Kravchenko I."/>
        </authorList>
    </citation>
    <scope>NUCLEOTIDE SEQUENCE [LARGE SCALE GENOMIC DNA]</scope>
    <source>
        <strain evidence="8 9">59b</strain>
    </source>
</reference>